<evidence type="ECO:0000313" key="3">
    <source>
        <dbReference type="Proteomes" id="UP000634136"/>
    </source>
</evidence>
<comment type="caution">
    <text evidence="2">The sequence shown here is derived from an EMBL/GenBank/DDBJ whole genome shotgun (WGS) entry which is preliminary data.</text>
</comment>
<gene>
    <name evidence="2" type="ORF">G2W53_018323</name>
</gene>
<name>A0A834U0C3_9FABA</name>
<dbReference type="Proteomes" id="UP000634136">
    <property type="component" value="Unassembled WGS sequence"/>
</dbReference>
<feature type="compositionally biased region" description="Basic and acidic residues" evidence="1">
    <location>
        <begin position="44"/>
        <end position="76"/>
    </location>
</feature>
<evidence type="ECO:0000313" key="2">
    <source>
        <dbReference type="EMBL" id="KAF7827159.1"/>
    </source>
</evidence>
<dbReference type="EMBL" id="JAAIUW010000006">
    <property type="protein sequence ID" value="KAF7827159.1"/>
    <property type="molecule type" value="Genomic_DNA"/>
</dbReference>
<proteinExistence type="predicted"/>
<dbReference type="AlphaFoldDB" id="A0A834U0C3"/>
<evidence type="ECO:0000256" key="1">
    <source>
        <dbReference type="SAM" id="MobiDB-lite"/>
    </source>
</evidence>
<keyword evidence="3" id="KW-1185">Reference proteome</keyword>
<organism evidence="2 3">
    <name type="scientific">Senna tora</name>
    <dbReference type="NCBI Taxonomy" id="362788"/>
    <lineage>
        <taxon>Eukaryota</taxon>
        <taxon>Viridiplantae</taxon>
        <taxon>Streptophyta</taxon>
        <taxon>Embryophyta</taxon>
        <taxon>Tracheophyta</taxon>
        <taxon>Spermatophyta</taxon>
        <taxon>Magnoliopsida</taxon>
        <taxon>eudicotyledons</taxon>
        <taxon>Gunneridae</taxon>
        <taxon>Pentapetalae</taxon>
        <taxon>rosids</taxon>
        <taxon>fabids</taxon>
        <taxon>Fabales</taxon>
        <taxon>Fabaceae</taxon>
        <taxon>Caesalpinioideae</taxon>
        <taxon>Cassia clade</taxon>
        <taxon>Senna</taxon>
    </lineage>
</organism>
<protein>
    <submittedName>
        <fullName evidence="2">Uncharacterized protein</fullName>
    </submittedName>
</protein>
<sequence length="214" mass="23643">MVDLDSSDETIIPTTNLSGGGDVVAVLISLSRSREEDGGVVDEPTSKRARVDDASTLKEVVEGESPPKDSLKDVERGNSFGRSSSGTPEEDRIAQGLGDLHHSSSKVQVELKICDSLTTEIARNTNAGKRLEEMKVQLKDVNTSLAAREKECADLCAKNQVLKEVGSLWTSMENVIESFAVAEERALGCQRASWRRSLWRLIWRRMRWIAKPTE</sequence>
<reference evidence="2" key="1">
    <citation type="submission" date="2020-09" db="EMBL/GenBank/DDBJ databases">
        <title>Genome-Enabled Discovery of Anthraquinone Biosynthesis in Senna tora.</title>
        <authorList>
            <person name="Kang S.-H."/>
            <person name="Pandey R.P."/>
            <person name="Lee C.-M."/>
            <person name="Sim J.-S."/>
            <person name="Jeong J.-T."/>
            <person name="Choi B.-S."/>
            <person name="Jung M."/>
            <person name="Ginzburg D."/>
            <person name="Zhao K."/>
            <person name="Won S.Y."/>
            <person name="Oh T.-J."/>
            <person name="Yu Y."/>
            <person name="Kim N.-H."/>
            <person name="Lee O.R."/>
            <person name="Lee T.-H."/>
            <person name="Bashyal P."/>
            <person name="Kim T.-S."/>
            <person name="Lee W.-H."/>
            <person name="Kawkins C."/>
            <person name="Kim C.-K."/>
            <person name="Kim J.S."/>
            <person name="Ahn B.O."/>
            <person name="Rhee S.Y."/>
            <person name="Sohng J.K."/>
        </authorList>
    </citation>
    <scope>NUCLEOTIDE SEQUENCE</scope>
    <source>
        <tissue evidence="2">Leaf</tissue>
    </source>
</reference>
<accession>A0A834U0C3</accession>
<feature type="region of interest" description="Disordered" evidence="1">
    <location>
        <begin position="33"/>
        <end position="92"/>
    </location>
</feature>